<dbReference type="Proteomes" id="UP000253517">
    <property type="component" value="Unassembled WGS sequence"/>
</dbReference>
<dbReference type="AlphaFoldDB" id="A0A369A7Y8"/>
<sequence>MYRMDLILEGANALAELSAEGKSTDYQIYYTPSPTLVHHFKTIIYKPESW</sequence>
<proteinExistence type="predicted"/>
<evidence type="ECO:0000313" key="1">
    <source>
        <dbReference type="EMBL" id="RCX05231.1"/>
    </source>
</evidence>
<gene>
    <name evidence="1" type="ORF">DES35_101515</name>
</gene>
<reference evidence="1 2" key="1">
    <citation type="submission" date="2018-07" db="EMBL/GenBank/DDBJ databases">
        <title>Genomic Encyclopedia of Type Strains, Phase IV (KMG-IV): sequencing the most valuable type-strain genomes for metagenomic binning, comparative biology and taxonomic classification.</title>
        <authorList>
            <person name="Goeker M."/>
        </authorList>
    </citation>
    <scope>NUCLEOTIDE SEQUENCE [LARGE SCALE GENOMIC DNA]</scope>
    <source>
        <strain evidence="1 2">DSM 21410</strain>
    </source>
</reference>
<organism evidence="1 2">
    <name type="scientific">Schleiferia thermophila</name>
    <dbReference type="NCBI Taxonomy" id="884107"/>
    <lineage>
        <taxon>Bacteria</taxon>
        <taxon>Pseudomonadati</taxon>
        <taxon>Bacteroidota</taxon>
        <taxon>Flavobacteriia</taxon>
        <taxon>Flavobacteriales</taxon>
        <taxon>Schleiferiaceae</taxon>
        <taxon>Schleiferia</taxon>
    </lineage>
</organism>
<comment type="caution">
    <text evidence="1">The sequence shown here is derived from an EMBL/GenBank/DDBJ whole genome shotgun (WGS) entry which is preliminary data.</text>
</comment>
<name>A0A369A7Y8_9FLAO</name>
<evidence type="ECO:0000313" key="2">
    <source>
        <dbReference type="Proteomes" id="UP000253517"/>
    </source>
</evidence>
<protein>
    <submittedName>
        <fullName evidence="1">Uncharacterized protein</fullName>
    </submittedName>
</protein>
<accession>A0A369A7Y8</accession>
<keyword evidence="2" id="KW-1185">Reference proteome</keyword>
<dbReference type="EMBL" id="QPJS01000001">
    <property type="protein sequence ID" value="RCX05231.1"/>
    <property type="molecule type" value="Genomic_DNA"/>
</dbReference>